<keyword evidence="7 9" id="KW-0472">Membrane</keyword>
<dbReference type="CDD" id="cd17366">
    <property type="entry name" value="MFS_ProP"/>
    <property type="match status" value="1"/>
</dbReference>
<feature type="transmembrane region" description="Helical" evidence="9">
    <location>
        <begin position="419"/>
        <end position="438"/>
    </location>
</feature>
<evidence type="ECO:0000256" key="4">
    <source>
        <dbReference type="ARBA" id="ARBA00022692"/>
    </source>
</evidence>
<feature type="transmembrane region" description="Helical" evidence="9">
    <location>
        <begin position="175"/>
        <end position="200"/>
    </location>
</feature>
<organism evidence="11 12">
    <name type="scientific">Streptomyces viridosporus T7A</name>
    <dbReference type="NCBI Taxonomy" id="665577"/>
    <lineage>
        <taxon>Bacteria</taxon>
        <taxon>Bacillati</taxon>
        <taxon>Actinomycetota</taxon>
        <taxon>Actinomycetes</taxon>
        <taxon>Kitasatosporales</taxon>
        <taxon>Streptomycetaceae</taxon>
        <taxon>Streptomyces</taxon>
    </lineage>
</organism>
<evidence type="ECO:0000259" key="10">
    <source>
        <dbReference type="PROSITE" id="PS50850"/>
    </source>
</evidence>
<evidence type="ECO:0000256" key="3">
    <source>
        <dbReference type="ARBA" id="ARBA00022475"/>
    </source>
</evidence>
<dbReference type="SUPFAM" id="SSF103473">
    <property type="entry name" value="MFS general substrate transporter"/>
    <property type="match status" value="1"/>
</dbReference>
<sequence>MSTAPVVAPPSSSASRKADPAAPTVTDPALVRRAVKAAALGNAMEWFDFGIYSYLAVTLGKVFFPSGDPTAQLLSAFGAFAAAFLVRPLGGMVFGPLGDRVGRQKVLALTMIMMAAGTLAIGLIPSYATIGVGAPILLLAARMVQGFSTGGEYAGASTFIAEYAPDKRRGFLGSWLEFGTLAGYIAGAGLVTLMTALLSSEDLLSWGWRVPFLIAGPMGVIGLYLRTRLEETPAFAAEVEKAESDRPKVPLREMVTGQWRALLLCVGLVLVFNVTDYMLLSYMPSYLTGELGYDTTHGLLVVLGVMVLMMVVQPFAGALTDRVGRRPVIAAGCAGFLLLSVPALLLIREGSLLAVALGLAALGLLLVCFTASMPSALPALFPTRVRYGSLSIGFNVSVSLFGGTTPLVVTALIGATGDVMMPAYYMMAAAVIGGFAVWRMAESAGRPLPGSAPSLEAAGTR</sequence>
<dbReference type="InterPro" id="IPR036259">
    <property type="entry name" value="MFS_trans_sf"/>
</dbReference>
<comment type="subcellular location">
    <subcellularLocation>
        <location evidence="1">Cell membrane</location>
        <topology evidence="1">Multi-pass membrane protein</topology>
    </subcellularLocation>
</comment>
<evidence type="ECO:0000256" key="8">
    <source>
        <dbReference type="SAM" id="MobiDB-lite"/>
    </source>
</evidence>
<evidence type="ECO:0000256" key="1">
    <source>
        <dbReference type="ARBA" id="ARBA00004651"/>
    </source>
</evidence>
<dbReference type="PANTHER" id="PTHR43528:SF1">
    <property type="entry name" value="ALPHA-KETOGLUTARATE PERMEASE"/>
    <property type="match status" value="1"/>
</dbReference>
<gene>
    <name evidence="11" type="primary">proP</name>
    <name evidence="11" type="ORF">CP969_12810</name>
</gene>
<dbReference type="EMBL" id="CP023700">
    <property type="protein sequence ID" value="QEU85504.1"/>
    <property type="molecule type" value="Genomic_DNA"/>
</dbReference>
<keyword evidence="5" id="KW-0769">Symport</keyword>
<evidence type="ECO:0000313" key="11">
    <source>
        <dbReference type="EMBL" id="QEU85504.1"/>
    </source>
</evidence>
<evidence type="ECO:0000256" key="5">
    <source>
        <dbReference type="ARBA" id="ARBA00022847"/>
    </source>
</evidence>
<dbReference type="NCBIfam" id="NF007927">
    <property type="entry name" value="PRK10642.1"/>
    <property type="match status" value="1"/>
</dbReference>
<feature type="transmembrane region" description="Helical" evidence="9">
    <location>
        <begin position="295"/>
        <end position="316"/>
    </location>
</feature>
<feature type="domain" description="Major facilitator superfamily (MFS) profile" evidence="10">
    <location>
        <begin position="34"/>
        <end position="445"/>
    </location>
</feature>
<feature type="region of interest" description="Disordered" evidence="8">
    <location>
        <begin position="1"/>
        <end position="23"/>
    </location>
</feature>
<dbReference type="Pfam" id="PF00083">
    <property type="entry name" value="Sugar_tr"/>
    <property type="match status" value="2"/>
</dbReference>
<keyword evidence="3" id="KW-1003">Cell membrane</keyword>
<feature type="transmembrane region" description="Helical" evidence="9">
    <location>
        <begin position="73"/>
        <end position="94"/>
    </location>
</feature>
<feature type="transmembrane region" description="Helical" evidence="9">
    <location>
        <begin position="392"/>
        <end position="413"/>
    </location>
</feature>
<feature type="transmembrane region" description="Helical" evidence="9">
    <location>
        <begin position="261"/>
        <end position="283"/>
    </location>
</feature>
<feature type="transmembrane region" description="Helical" evidence="9">
    <location>
        <begin position="328"/>
        <end position="347"/>
    </location>
</feature>
<keyword evidence="6 9" id="KW-1133">Transmembrane helix</keyword>
<evidence type="ECO:0000256" key="9">
    <source>
        <dbReference type="SAM" id="Phobius"/>
    </source>
</evidence>
<evidence type="ECO:0000256" key="2">
    <source>
        <dbReference type="ARBA" id="ARBA00022448"/>
    </source>
</evidence>
<evidence type="ECO:0000313" key="12">
    <source>
        <dbReference type="Proteomes" id="UP000327143"/>
    </source>
</evidence>
<dbReference type="Proteomes" id="UP000327143">
    <property type="component" value="Chromosome"/>
</dbReference>
<dbReference type="PROSITE" id="PS50850">
    <property type="entry name" value="MFS"/>
    <property type="match status" value="1"/>
</dbReference>
<feature type="transmembrane region" description="Helical" evidence="9">
    <location>
        <begin position="353"/>
        <end position="380"/>
    </location>
</feature>
<accession>A0ABX6AEQ0</accession>
<dbReference type="Gene3D" id="1.20.1250.20">
    <property type="entry name" value="MFS general substrate transporter like domains"/>
    <property type="match status" value="2"/>
</dbReference>
<protein>
    <submittedName>
        <fullName evidence="11">Proline/glycine betaine transporter ProP</fullName>
    </submittedName>
</protein>
<proteinExistence type="predicted"/>
<feature type="transmembrane region" description="Helical" evidence="9">
    <location>
        <begin position="206"/>
        <end position="225"/>
    </location>
</feature>
<dbReference type="InterPro" id="IPR005828">
    <property type="entry name" value="MFS_sugar_transport-like"/>
</dbReference>
<keyword evidence="12" id="KW-1185">Reference proteome</keyword>
<dbReference type="PROSITE" id="PS00217">
    <property type="entry name" value="SUGAR_TRANSPORT_2"/>
    <property type="match status" value="1"/>
</dbReference>
<keyword evidence="2" id="KW-0813">Transport</keyword>
<evidence type="ECO:0000256" key="6">
    <source>
        <dbReference type="ARBA" id="ARBA00022989"/>
    </source>
</evidence>
<reference evidence="11 12" key="1">
    <citation type="submission" date="2017-09" db="EMBL/GenBank/DDBJ databases">
        <authorList>
            <person name="Lee N."/>
            <person name="Cho B.-K."/>
        </authorList>
    </citation>
    <scope>NUCLEOTIDE SEQUENCE [LARGE SCALE GENOMIC DNA]</scope>
    <source>
        <strain evidence="11 12">ATCC 39115</strain>
    </source>
</reference>
<dbReference type="InterPro" id="IPR051084">
    <property type="entry name" value="H+-coupled_symporters"/>
</dbReference>
<dbReference type="InterPro" id="IPR005829">
    <property type="entry name" value="Sugar_transporter_CS"/>
</dbReference>
<evidence type="ECO:0000256" key="7">
    <source>
        <dbReference type="ARBA" id="ARBA00023136"/>
    </source>
</evidence>
<dbReference type="InterPro" id="IPR020846">
    <property type="entry name" value="MFS_dom"/>
</dbReference>
<dbReference type="PANTHER" id="PTHR43528">
    <property type="entry name" value="ALPHA-KETOGLUTARATE PERMEASE"/>
    <property type="match status" value="1"/>
</dbReference>
<dbReference type="RefSeq" id="WP_016826483.1">
    <property type="nucleotide sequence ID" value="NZ_CP023700.1"/>
</dbReference>
<feature type="transmembrane region" description="Helical" evidence="9">
    <location>
        <begin position="106"/>
        <end position="128"/>
    </location>
</feature>
<name>A0ABX6AEQ0_STRVD</name>
<keyword evidence="4 9" id="KW-0812">Transmembrane</keyword>